<dbReference type="EMBL" id="CP024160">
    <property type="protein sequence ID" value="ATP54925.1"/>
    <property type="molecule type" value="Genomic_DNA"/>
</dbReference>
<reference evidence="1 2" key="1">
    <citation type="submission" date="2017-10" db="EMBL/GenBank/DDBJ databases">
        <title>Complete genome sequence of Collinsella aerofaciens isolated from the gut of a healthy adult Indian.</title>
        <authorList>
            <person name="Bag S."/>
            <person name="Ghosh T.S."/>
            <person name="Das B."/>
        </authorList>
    </citation>
    <scope>NUCLEOTIDE SEQUENCE [LARGE SCALE GENOMIC DNA]</scope>
    <source>
        <strain evidence="2">indica</strain>
    </source>
</reference>
<proteinExistence type="predicted"/>
<dbReference type="GO" id="GO:0016740">
    <property type="term" value="F:transferase activity"/>
    <property type="evidence" value="ECO:0007669"/>
    <property type="project" value="UniProtKB-KW"/>
</dbReference>
<dbReference type="Proteomes" id="UP000225608">
    <property type="component" value="Chromosome"/>
</dbReference>
<accession>A0A2D1TZW8</accession>
<evidence type="ECO:0000313" key="2">
    <source>
        <dbReference type="Proteomes" id="UP000225608"/>
    </source>
</evidence>
<name>A0A2D1TZW8_9ACTN</name>
<gene>
    <name evidence="1" type="ORF">CSV91_07295</name>
</gene>
<dbReference type="AlphaFoldDB" id="A0A2D1TZW8"/>
<evidence type="ECO:0000313" key="1">
    <source>
        <dbReference type="EMBL" id="ATP54925.1"/>
    </source>
</evidence>
<sequence>MMFQAGDVVETDFEGFLKLLRSKTRAFVTIDDHEYYITHTDGYWRVQDCEALNDKGHFTDCSELVNTVCEVVELPWIAGKSLHDSFSGATVYEAVAA</sequence>
<protein>
    <submittedName>
        <fullName evidence="1">CDP-alcohol phosphatidyltransferase</fullName>
    </submittedName>
</protein>
<keyword evidence="1" id="KW-0808">Transferase</keyword>
<organism evidence="1 2">
    <name type="scientific">Collinsella aerofaciens</name>
    <dbReference type="NCBI Taxonomy" id="74426"/>
    <lineage>
        <taxon>Bacteria</taxon>
        <taxon>Bacillati</taxon>
        <taxon>Actinomycetota</taxon>
        <taxon>Coriobacteriia</taxon>
        <taxon>Coriobacteriales</taxon>
        <taxon>Coriobacteriaceae</taxon>
        <taxon>Collinsella</taxon>
    </lineage>
</organism>
<dbReference type="KEGG" id="caer:CSV91_07295"/>